<accession>A0A1H5IER5</accession>
<feature type="domain" description="YbgF trimerisation" evidence="5">
    <location>
        <begin position="62"/>
        <end position="116"/>
    </location>
</feature>
<feature type="region of interest" description="Disordered" evidence="3">
    <location>
        <begin position="112"/>
        <end position="132"/>
    </location>
</feature>
<dbReference type="InterPro" id="IPR011990">
    <property type="entry name" value="TPR-like_helical_dom_sf"/>
</dbReference>
<organism evidence="6 7">
    <name type="scientific">Pseudomonas frederiksbergensis</name>
    <dbReference type="NCBI Taxonomy" id="104087"/>
    <lineage>
        <taxon>Bacteria</taxon>
        <taxon>Pseudomonadati</taxon>
        <taxon>Pseudomonadota</taxon>
        <taxon>Gammaproteobacteria</taxon>
        <taxon>Pseudomonadales</taxon>
        <taxon>Pseudomonadaceae</taxon>
        <taxon>Pseudomonas</taxon>
    </lineage>
</organism>
<feature type="domain" description="Outer membrane lipoprotein BamD-like" evidence="4">
    <location>
        <begin position="160"/>
        <end position="240"/>
    </location>
</feature>
<dbReference type="NCBIfam" id="TIGR02795">
    <property type="entry name" value="tol_pal_ybgF"/>
    <property type="match status" value="1"/>
</dbReference>
<dbReference type="GO" id="GO:0030288">
    <property type="term" value="C:outer membrane-bounded periplasmic space"/>
    <property type="evidence" value="ECO:0007669"/>
    <property type="project" value="UniProtKB-UniRule"/>
</dbReference>
<dbReference type="EMBL" id="FNTF01000002">
    <property type="protein sequence ID" value="SEE38391.1"/>
    <property type="molecule type" value="Genomic_DNA"/>
</dbReference>
<protein>
    <recommendedName>
        <fullName evidence="2">Cell division coordinator CpoB</fullName>
    </recommendedName>
</protein>
<evidence type="ECO:0000256" key="1">
    <source>
        <dbReference type="ARBA" id="ARBA00022729"/>
    </source>
</evidence>
<keyword evidence="2" id="KW-0132">Cell division</keyword>
<dbReference type="Pfam" id="PF13525">
    <property type="entry name" value="YfiO"/>
    <property type="match status" value="1"/>
</dbReference>
<evidence type="ECO:0000256" key="2">
    <source>
        <dbReference type="HAMAP-Rule" id="MF_02066"/>
    </source>
</evidence>
<dbReference type="Gene3D" id="1.20.5.110">
    <property type="match status" value="1"/>
</dbReference>
<dbReference type="InterPro" id="IPR034706">
    <property type="entry name" value="CpoB"/>
</dbReference>
<proteinExistence type="inferred from homology"/>
<reference evidence="6 7" key="1">
    <citation type="submission" date="2016-10" db="EMBL/GenBank/DDBJ databases">
        <authorList>
            <person name="de Groot N.N."/>
        </authorList>
    </citation>
    <scope>NUCLEOTIDE SEQUENCE [LARGE SCALE GENOMIC DNA]</scope>
    <source>
        <strain evidence="6 7">BS3655</strain>
    </source>
</reference>
<dbReference type="InterPro" id="IPR032519">
    <property type="entry name" value="YbgF_tri"/>
</dbReference>
<comment type="similarity">
    <text evidence="2">Belongs to the CpoB family.</text>
</comment>
<comment type="function">
    <text evidence="2">Mediates coordination of peptidoglycan synthesis and outer membrane constriction during cell division.</text>
</comment>
<keyword evidence="2" id="KW-0131">Cell cycle</keyword>
<feature type="chain" id="PRO_5010389707" description="Cell division coordinator CpoB" evidence="2">
    <location>
        <begin position="23"/>
        <end position="279"/>
    </location>
</feature>
<dbReference type="AlphaFoldDB" id="A0A1H5IER5"/>
<comment type="subcellular location">
    <subcellularLocation>
        <location evidence="2">Periplasm</location>
    </subcellularLocation>
</comment>
<keyword evidence="2" id="KW-0574">Periplasm</keyword>
<evidence type="ECO:0000313" key="6">
    <source>
        <dbReference type="EMBL" id="SEE38391.1"/>
    </source>
</evidence>
<feature type="signal peptide" evidence="2">
    <location>
        <begin position="1"/>
        <end position="22"/>
    </location>
</feature>
<dbReference type="Proteomes" id="UP000183114">
    <property type="component" value="Unassembled WGS sequence"/>
</dbReference>
<dbReference type="GO" id="GO:0070206">
    <property type="term" value="P:protein trimerization"/>
    <property type="evidence" value="ECO:0007669"/>
    <property type="project" value="InterPro"/>
</dbReference>
<evidence type="ECO:0000313" key="7">
    <source>
        <dbReference type="Proteomes" id="UP000183114"/>
    </source>
</evidence>
<evidence type="ECO:0000259" key="4">
    <source>
        <dbReference type="Pfam" id="PF13525"/>
    </source>
</evidence>
<keyword evidence="1 2" id="KW-0732">Signal</keyword>
<dbReference type="HAMAP" id="MF_02066">
    <property type="entry name" value="CpoB"/>
    <property type="match status" value="1"/>
</dbReference>
<dbReference type="Pfam" id="PF16331">
    <property type="entry name" value="TolA_bind_tri"/>
    <property type="match status" value="1"/>
</dbReference>
<keyword evidence="2" id="KW-0175">Coiled coil</keyword>
<dbReference type="GO" id="GO:0043093">
    <property type="term" value="P:FtsZ-dependent cytokinesis"/>
    <property type="evidence" value="ECO:0007669"/>
    <property type="project" value="UniProtKB-UniRule"/>
</dbReference>
<dbReference type="SUPFAM" id="SSF48452">
    <property type="entry name" value="TPR-like"/>
    <property type="match status" value="1"/>
</dbReference>
<dbReference type="RefSeq" id="WP_074879457.1">
    <property type="nucleotide sequence ID" value="NZ_FNTF01000002.1"/>
</dbReference>
<name>A0A1H5IER5_9PSED</name>
<evidence type="ECO:0000259" key="5">
    <source>
        <dbReference type="Pfam" id="PF16331"/>
    </source>
</evidence>
<evidence type="ECO:0000256" key="3">
    <source>
        <dbReference type="SAM" id="MobiDB-lite"/>
    </source>
</evidence>
<gene>
    <name evidence="2" type="primary">cpoB</name>
    <name evidence="6" type="ORF">SAMN04490185_5618</name>
</gene>
<dbReference type="InterPro" id="IPR039565">
    <property type="entry name" value="BamD-like"/>
</dbReference>
<feature type="coiled-coil region" evidence="2">
    <location>
        <begin position="70"/>
        <end position="97"/>
    </location>
</feature>
<sequence precursor="true">MRTCRRAVTVLALSLAPLAVWAAVPVVDNDSGYTNSGTNNPPAGYGTNGAYAGGGVSAPVSAQGELFNQLQSMQEQISRQQGIIEVLQNDVARMKQESLERYQDLDRRIGTGVAPAATPDNSSTGGSLNAPGAAAGAAAAATSTQAPAAGGEPADPAKEKLYYDAAFDLIKAKDFDKASQAFAAFLRKYPNSQYAGNAQYWLGEVNLAKGDLQGAGQAFAKVSQLYPKHPKVPDSLYKLADVERRLGHPDKVKGILQQVVSQYPGTSAAQLAQRDLQKM</sequence>
<dbReference type="InterPro" id="IPR014162">
    <property type="entry name" value="CpoB_C"/>
</dbReference>
<dbReference type="Gene3D" id="1.25.40.10">
    <property type="entry name" value="Tetratricopeptide repeat domain"/>
    <property type="match status" value="1"/>
</dbReference>